<feature type="transmembrane region" description="Helical" evidence="1">
    <location>
        <begin position="12"/>
        <end position="29"/>
    </location>
</feature>
<dbReference type="SUPFAM" id="SSF55073">
    <property type="entry name" value="Nucleotide cyclase"/>
    <property type="match status" value="1"/>
</dbReference>
<name>A0A6J5TD21_9CAUD</name>
<dbReference type="PROSITE" id="PS50125">
    <property type="entry name" value="GUANYLATE_CYCLASE_2"/>
    <property type="match status" value="1"/>
</dbReference>
<keyword evidence="1" id="KW-1133">Transmembrane helix</keyword>
<evidence type="ECO:0000313" key="3">
    <source>
        <dbReference type="EMBL" id="CAB4241817.1"/>
    </source>
</evidence>
<feature type="transmembrane region" description="Helical" evidence="1">
    <location>
        <begin position="344"/>
        <end position="368"/>
    </location>
</feature>
<dbReference type="Pfam" id="PF00211">
    <property type="entry name" value="Guanylate_cyc"/>
    <property type="match status" value="1"/>
</dbReference>
<evidence type="ECO:0000259" key="2">
    <source>
        <dbReference type="PROSITE" id="PS50125"/>
    </source>
</evidence>
<dbReference type="InterPro" id="IPR050697">
    <property type="entry name" value="Adenylyl/Guanylyl_Cyclase_3/4"/>
</dbReference>
<dbReference type="GO" id="GO:0006171">
    <property type="term" value="P:cAMP biosynthetic process"/>
    <property type="evidence" value="ECO:0007669"/>
    <property type="project" value="TreeGrafter"/>
</dbReference>
<dbReference type="SMART" id="SM00044">
    <property type="entry name" value="CYCc"/>
    <property type="match status" value="1"/>
</dbReference>
<keyword evidence="1" id="KW-0472">Membrane</keyword>
<sequence length="681" mass="75159">MKNILKNIPGPLSVAWVVITAALLILLKIQNPTAVENIQLKGFDTLLSSDTIVQSDDVVIIDIGEASMARLGQWPWDRRELAQAIQRINELGASTIVVPILMTERDRLGGDTDLAKTLSKTPSVIAQSPTTQNKKPDAVRRGVAAIGGDPYIWLFKWPGAISPRPELAQASKGVGTTIAAPEVDGVVRRMPLVVTVNKEYYPSLAIEALRVFTGEQSYQMKMSDAGVEKVRIAGQPVVDTDANGRVWLRWNKEFKHYELGELSRKDANLKGKIVVLGLAVEGLGGIIATPRGETWAHNLQANAIQTLLDGDSPTRPAWANIVELLVIIAITALVIFAMPRVPMWAVGLVLVGTLGAIVQGGLVLWSKYSQLWDIYYLVFASTLLYGHALFARFVQEFKQKQQIKKQFGTYLSPALVAKLQKNPELLQLGGDERELSIMFTDVRGFTTISEHYGKDVQGLTKIMNRYMTAMTRRIIDNNGTLDKYIGDAQMAFWNAPVTEIHHAHMAVKTALEMMDSLDEFNKEVTAEGVPAFGMGLGINTAAVVVGNMGSDQRFDYTCLGDGVNLASRLEGQSKPYGVKIVLGQRTAELVSDTYKVVELDNIAVKGKTQGVKIFTLGITNPTLHDTYLQAYYRGDWARAIKQCEKLIKEDTELTKYYEAMLERMNEGLPANWDGTYRATSK</sequence>
<keyword evidence="1" id="KW-0812">Transmembrane</keyword>
<dbReference type="Pfam" id="PF05226">
    <property type="entry name" value="CHASE2"/>
    <property type="match status" value="1"/>
</dbReference>
<dbReference type="SMART" id="SM01080">
    <property type="entry name" value="CHASE2"/>
    <property type="match status" value="1"/>
</dbReference>
<dbReference type="GO" id="GO:0035556">
    <property type="term" value="P:intracellular signal transduction"/>
    <property type="evidence" value="ECO:0007669"/>
    <property type="project" value="InterPro"/>
</dbReference>
<protein>
    <submittedName>
        <fullName evidence="3">CHD domain containing protein</fullName>
    </submittedName>
</protein>
<dbReference type="CDD" id="cd07302">
    <property type="entry name" value="CHD"/>
    <property type="match status" value="1"/>
</dbReference>
<dbReference type="InterPro" id="IPR007890">
    <property type="entry name" value="CHASE2"/>
</dbReference>
<dbReference type="Gene3D" id="3.30.70.1230">
    <property type="entry name" value="Nucleotide cyclase"/>
    <property type="match status" value="1"/>
</dbReference>
<accession>A0A6J5TD21</accession>
<feature type="transmembrane region" description="Helical" evidence="1">
    <location>
        <begin position="317"/>
        <end position="337"/>
    </location>
</feature>
<feature type="domain" description="Guanylate cyclase" evidence="2">
    <location>
        <begin position="436"/>
        <end position="570"/>
    </location>
</feature>
<dbReference type="PANTHER" id="PTHR43081:SF1">
    <property type="entry name" value="ADENYLATE CYCLASE, TERMINAL-DIFFERENTIATION SPECIFIC"/>
    <property type="match status" value="1"/>
</dbReference>
<dbReference type="InterPro" id="IPR029787">
    <property type="entry name" value="Nucleotide_cyclase"/>
</dbReference>
<dbReference type="PANTHER" id="PTHR43081">
    <property type="entry name" value="ADENYLATE CYCLASE, TERMINAL-DIFFERENTIATION SPECIFIC-RELATED"/>
    <property type="match status" value="1"/>
</dbReference>
<dbReference type="EMBL" id="LR797824">
    <property type="protein sequence ID" value="CAB4241817.1"/>
    <property type="molecule type" value="Genomic_DNA"/>
</dbReference>
<reference evidence="3" key="1">
    <citation type="submission" date="2020-05" db="EMBL/GenBank/DDBJ databases">
        <authorList>
            <person name="Chiriac C."/>
            <person name="Salcher M."/>
            <person name="Ghai R."/>
            <person name="Kavagutti S V."/>
        </authorList>
    </citation>
    <scope>NUCLEOTIDE SEQUENCE</scope>
</reference>
<organism evidence="3">
    <name type="scientific">uncultured Caudovirales phage</name>
    <dbReference type="NCBI Taxonomy" id="2100421"/>
    <lineage>
        <taxon>Viruses</taxon>
        <taxon>Duplodnaviria</taxon>
        <taxon>Heunggongvirae</taxon>
        <taxon>Uroviricota</taxon>
        <taxon>Caudoviricetes</taxon>
        <taxon>Peduoviridae</taxon>
        <taxon>Maltschvirus</taxon>
        <taxon>Maltschvirus maltsch</taxon>
    </lineage>
</organism>
<evidence type="ECO:0000256" key="1">
    <source>
        <dbReference type="SAM" id="Phobius"/>
    </source>
</evidence>
<proteinExistence type="predicted"/>
<gene>
    <name evidence="3" type="ORF">UFOVP71_355</name>
</gene>
<dbReference type="InterPro" id="IPR001054">
    <property type="entry name" value="A/G_cyclase"/>
</dbReference>
<feature type="transmembrane region" description="Helical" evidence="1">
    <location>
        <begin position="374"/>
        <end position="394"/>
    </location>
</feature>